<gene>
    <name evidence="4" type="ORF">AAG570_005049</name>
</gene>
<dbReference type="InterPro" id="IPR050309">
    <property type="entry name" value="Type-B_Carboxylest/Lipase"/>
</dbReference>
<evidence type="ECO:0000256" key="2">
    <source>
        <dbReference type="SAM" id="SignalP"/>
    </source>
</evidence>
<accession>A0ABD0Y089</accession>
<evidence type="ECO:0000313" key="5">
    <source>
        <dbReference type="Proteomes" id="UP001558652"/>
    </source>
</evidence>
<proteinExistence type="predicted"/>
<keyword evidence="5" id="KW-1185">Reference proteome</keyword>
<comment type="caution">
    <text evidence="4">The sequence shown here is derived from an EMBL/GenBank/DDBJ whole genome shotgun (WGS) entry which is preliminary data.</text>
</comment>
<protein>
    <recommendedName>
        <fullName evidence="3">Carboxylesterase type B domain-containing protein</fullName>
    </recommendedName>
</protein>
<dbReference type="Proteomes" id="UP001558652">
    <property type="component" value="Unassembled WGS sequence"/>
</dbReference>
<name>A0ABD0Y089_9HEMI</name>
<reference evidence="4 5" key="1">
    <citation type="submission" date="2024-07" db="EMBL/GenBank/DDBJ databases">
        <title>Chromosome-level genome assembly of the water stick insect Ranatra chinensis (Heteroptera: Nepidae).</title>
        <authorList>
            <person name="Liu X."/>
        </authorList>
    </citation>
    <scope>NUCLEOTIDE SEQUENCE [LARGE SCALE GENOMIC DNA]</scope>
    <source>
        <strain evidence="4">Cailab_2021Rc</strain>
        <tissue evidence="4">Muscle</tissue>
    </source>
</reference>
<dbReference type="EMBL" id="JBFDAA010000017">
    <property type="protein sequence ID" value="KAL1116577.1"/>
    <property type="molecule type" value="Genomic_DNA"/>
</dbReference>
<dbReference type="InterPro" id="IPR029058">
    <property type="entry name" value="AB_hydrolase_fold"/>
</dbReference>
<dbReference type="SUPFAM" id="SSF53474">
    <property type="entry name" value="alpha/beta-Hydrolases"/>
    <property type="match status" value="1"/>
</dbReference>
<sequence length="235" mass="26624">MASFILFIFRILDPCLQDRVLTSGSGTLLRMLNLLFDSLAPRVLMYDSTSSKPGLVTKNLRAFYMNNNKISLENIRPVIDMVSDAWFVYPLHESLNRHNGTVFSYYFDHKGEENLIKSMGSNLDLGIGHGEELAYLFNNTMVRIYEGGSELDRTISKSMIELWTNFAIYGNPTPGLEGLNWRPWTRDGHETLHIGGASDAGGEDGCLLNVEPDPILARSNFWKSIPVRDNPKFQW</sequence>
<dbReference type="PANTHER" id="PTHR11559">
    <property type="entry name" value="CARBOXYLESTERASE"/>
    <property type="match status" value="1"/>
</dbReference>
<evidence type="ECO:0000259" key="3">
    <source>
        <dbReference type="Pfam" id="PF00135"/>
    </source>
</evidence>
<feature type="signal peptide" evidence="2">
    <location>
        <begin position="1"/>
        <end position="17"/>
    </location>
</feature>
<evidence type="ECO:0000256" key="1">
    <source>
        <dbReference type="ARBA" id="ARBA00023180"/>
    </source>
</evidence>
<keyword evidence="2" id="KW-0732">Signal</keyword>
<dbReference type="InterPro" id="IPR002018">
    <property type="entry name" value="CarbesteraseB"/>
</dbReference>
<feature type="domain" description="Carboxylesterase type B" evidence="3">
    <location>
        <begin position="45"/>
        <end position="195"/>
    </location>
</feature>
<feature type="chain" id="PRO_5044882289" description="Carboxylesterase type B domain-containing protein" evidence="2">
    <location>
        <begin position="18"/>
        <end position="235"/>
    </location>
</feature>
<dbReference type="AlphaFoldDB" id="A0ABD0Y089"/>
<evidence type="ECO:0000313" key="4">
    <source>
        <dbReference type="EMBL" id="KAL1116577.1"/>
    </source>
</evidence>
<dbReference type="Gene3D" id="3.40.50.1820">
    <property type="entry name" value="alpha/beta hydrolase"/>
    <property type="match status" value="1"/>
</dbReference>
<organism evidence="4 5">
    <name type="scientific">Ranatra chinensis</name>
    <dbReference type="NCBI Taxonomy" id="642074"/>
    <lineage>
        <taxon>Eukaryota</taxon>
        <taxon>Metazoa</taxon>
        <taxon>Ecdysozoa</taxon>
        <taxon>Arthropoda</taxon>
        <taxon>Hexapoda</taxon>
        <taxon>Insecta</taxon>
        <taxon>Pterygota</taxon>
        <taxon>Neoptera</taxon>
        <taxon>Paraneoptera</taxon>
        <taxon>Hemiptera</taxon>
        <taxon>Heteroptera</taxon>
        <taxon>Panheteroptera</taxon>
        <taxon>Nepomorpha</taxon>
        <taxon>Nepidae</taxon>
        <taxon>Ranatrinae</taxon>
        <taxon>Ranatra</taxon>
    </lineage>
</organism>
<dbReference type="Pfam" id="PF00135">
    <property type="entry name" value="COesterase"/>
    <property type="match status" value="1"/>
</dbReference>
<keyword evidence="1" id="KW-0325">Glycoprotein</keyword>